<reference evidence="4" key="1">
    <citation type="submission" date="2021-03" db="EMBL/GenBank/DDBJ databases">
        <title>Comparative genomics and phylogenomic investigation of the class Geoglossomycetes provide insights into ecological specialization and systematics.</title>
        <authorList>
            <person name="Melie T."/>
            <person name="Pirro S."/>
            <person name="Miller A.N."/>
            <person name="Quandt A."/>
        </authorList>
    </citation>
    <scope>NUCLEOTIDE SEQUENCE</scope>
    <source>
        <strain evidence="4">CAQ_001_2017</strain>
    </source>
</reference>
<organism evidence="4 5">
    <name type="scientific">Trichoglossum hirsutum</name>
    <dbReference type="NCBI Taxonomy" id="265104"/>
    <lineage>
        <taxon>Eukaryota</taxon>
        <taxon>Fungi</taxon>
        <taxon>Dikarya</taxon>
        <taxon>Ascomycota</taxon>
        <taxon>Pezizomycotina</taxon>
        <taxon>Geoglossomycetes</taxon>
        <taxon>Geoglossales</taxon>
        <taxon>Geoglossaceae</taxon>
        <taxon>Trichoglossum</taxon>
    </lineage>
</organism>
<dbReference type="InterPro" id="IPR004136">
    <property type="entry name" value="NMO"/>
</dbReference>
<evidence type="ECO:0008006" key="6">
    <source>
        <dbReference type="Google" id="ProtNLM"/>
    </source>
</evidence>
<evidence type="ECO:0000313" key="4">
    <source>
        <dbReference type="EMBL" id="KAH0559744.1"/>
    </source>
</evidence>
<keyword evidence="3" id="KW-0560">Oxidoreductase</keyword>
<dbReference type="PANTHER" id="PTHR32332">
    <property type="entry name" value="2-NITROPROPANE DIOXYGENASE"/>
    <property type="match status" value="1"/>
</dbReference>
<evidence type="ECO:0000313" key="5">
    <source>
        <dbReference type="Proteomes" id="UP000750711"/>
    </source>
</evidence>
<name>A0A9P8LCC8_9PEZI</name>
<keyword evidence="2" id="KW-0288">FMN</keyword>
<accession>A0A9P8LCC8</accession>
<dbReference type="Proteomes" id="UP000750711">
    <property type="component" value="Unassembled WGS sequence"/>
</dbReference>
<keyword evidence="1" id="KW-0285">Flavoprotein</keyword>
<dbReference type="Gene3D" id="3.20.20.70">
    <property type="entry name" value="Aldolase class I"/>
    <property type="match status" value="1"/>
</dbReference>
<proteinExistence type="predicted"/>
<evidence type="ECO:0000256" key="2">
    <source>
        <dbReference type="ARBA" id="ARBA00022643"/>
    </source>
</evidence>
<dbReference type="GO" id="GO:0018580">
    <property type="term" value="F:nitronate monooxygenase activity"/>
    <property type="evidence" value="ECO:0007669"/>
    <property type="project" value="InterPro"/>
</dbReference>
<dbReference type="EMBL" id="JAGHQM010000531">
    <property type="protein sequence ID" value="KAH0559744.1"/>
    <property type="molecule type" value="Genomic_DNA"/>
</dbReference>
<dbReference type="InterPro" id="IPR013785">
    <property type="entry name" value="Aldolase_TIM"/>
</dbReference>
<dbReference type="CDD" id="cd04730">
    <property type="entry name" value="NPD_like"/>
    <property type="match status" value="1"/>
</dbReference>
<gene>
    <name evidence="4" type="ORF">GP486_003743</name>
</gene>
<sequence length="324" mass="33388">MAKAPLATAVSRAGGIGFLAAGLDASTISSSLSQAKKLLDHQDQDASSSPLPVGVGFVLWGSDIASAAEVIRKFVPAAVWLFSPRKVADLVTWTEKVREASDGKTQVWVQLGSVAAAVEAAGLCKPDVIVVQGADAGGHGLARGAGVISLVPEVADALAREGHGHIPLLAAGGISDGRCVAAALTLGASGAVLGTRFLAAKEAELKPEHAEEVLRTADGGVSTVRTTVFDAVRGTTGWPADYDGRGVANRSVDDAEKGMGVEENKRLYQEAVAKGDGERGKQGRMITYVGTGVGLVREIQSAADIVEGLRRDAMAILEQTRAKF</sequence>
<evidence type="ECO:0000256" key="3">
    <source>
        <dbReference type="ARBA" id="ARBA00023002"/>
    </source>
</evidence>
<dbReference type="Pfam" id="PF03060">
    <property type="entry name" value="NMO"/>
    <property type="match status" value="1"/>
</dbReference>
<dbReference type="AlphaFoldDB" id="A0A9P8LCC8"/>
<dbReference type="SUPFAM" id="SSF51412">
    <property type="entry name" value="Inosine monophosphate dehydrogenase (IMPDH)"/>
    <property type="match status" value="1"/>
</dbReference>
<evidence type="ECO:0000256" key="1">
    <source>
        <dbReference type="ARBA" id="ARBA00022630"/>
    </source>
</evidence>
<keyword evidence="5" id="KW-1185">Reference proteome</keyword>
<dbReference type="PANTHER" id="PTHR32332:SF34">
    <property type="entry name" value="2-NITROPROPANE DIOXYGENASE FAMILY, PUTATIVE-RELATED"/>
    <property type="match status" value="1"/>
</dbReference>
<comment type="caution">
    <text evidence="4">The sequence shown here is derived from an EMBL/GenBank/DDBJ whole genome shotgun (WGS) entry which is preliminary data.</text>
</comment>
<protein>
    <recommendedName>
        <fullName evidence="6">Nitronate monooxygenase domain-containing protein</fullName>
    </recommendedName>
</protein>